<dbReference type="NCBIfam" id="TIGR00608">
    <property type="entry name" value="radc"/>
    <property type="match status" value="1"/>
</dbReference>
<dbReference type="PANTHER" id="PTHR30471:SF3">
    <property type="entry name" value="UPF0758 PROTEIN YEES-RELATED"/>
    <property type="match status" value="1"/>
</dbReference>
<evidence type="ECO:0000259" key="8">
    <source>
        <dbReference type="PROSITE" id="PS50249"/>
    </source>
</evidence>
<keyword evidence="10" id="KW-1185">Reference proteome</keyword>
<dbReference type="InterPro" id="IPR025657">
    <property type="entry name" value="RadC_JAB"/>
</dbReference>
<dbReference type="InterPro" id="IPR001405">
    <property type="entry name" value="UPF0758"/>
</dbReference>
<organism evidence="9 10">
    <name type="scientific">Allobacillus salarius</name>
    <dbReference type="NCBI Taxonomy" id="1955272"/>
    <lineage>
        <taxon>Bacteria</taxon>
        <taxon>Bacillati</taxon>
        <taxon>Bacillota</taxon>
        <taxon>Bacilli</taxon>
        <taxon>Bacillales</taxon>
        <taxon>Bacillaceae</taxon>
        <taxon>Allobacillus</taxon>
    </lineage>
</organism>
<evidence type="ECO:0000256" key="4">
    <source>
        <dbReference type="ARBA" id="ARBA00022801"/>
    </source>
</evidence>
<dbReference type="Gene3D" id="3.40.140.10">
    <property type="entry name" value="Cytidine Deaminase, domain 2"/>
    <property type="match status" value="1"/>
</dbReference>
<dbReference type="GO" id="GO:0008237">
    <property type="term" value="F:metallopeptidase activity"/>
    <property type="evidence" value="ECO:0007669"/>
    <property type="project" value="UniProtKB-KW"/>
</dbReference>
<dbReference type="OrthoDB" id="9804482at2"/>
<sequence>MISVILKGANVLETESLLIKDVPKDDRPRERLMKAGPEALSNQELMTILIGSGTRGNSAMSLAIRVLKHFEGIYLLKDATINELTSIKGIGEAKAINLLAALELGRRIHNFRVTDRYVIRSPEDGANYIMDELRHLKQEHFVCLYLDTKNTVIHRQTIFIGSLNASIVHPREVFREAVRRSAASIICAHNHPSGNPAPSQEDIQVTKRLCEAGKLVGIEILDHLVIGDRKYVSLKEKGYV</sequence>
<keyword evidence="2" id="KW-0645">Protease</keyword>
<dbReference type="PROSITE" id="PS01302">
    <property type="entry name" value="UPF0758"/>
    <property type="match status" value="1"/>
</dbReference>
<evidence type="ECO:0000256" key="1">
    <source>
        <dbReference type="ARBA" id="ARBA00010243"/>
    </source>
</evidence>
<evidence type="ECO:0000313" key="10">
    <source>
        <dbReference type="Proteomes" id="UP000316425"/>
    </source>
</evidence>
<evidence type="ECO:0000256" key="2">
    <source>
        <dbReference type="ARBA" id="ARBA00022670"/>
    </source>
</evidence>
<dbReference type="SUPFAM" id="SSF47781">
    <property type="entry name" value="RuvA domain 2-like"/>
    <property type="match status" value="1"/>
</dbReference>
<dbReference type="Pfam" id="PF20582">
    <property type="entry name" value="UPF0758_N"/>
    <property type="match status" value="1"/>
</dbReference>
<dbReference type="PROSITE" id="PS50249">
    <property type="entry name" value="MPN"/>
    <property type="match status" value="1"/>
</dbReference>
<evidence type="ECO:0000256" key="5">
    <source>
        <dbReference type="ARBA" id="ARBA00022833"/>
    </source>
</evidence>
<protein>
    <submittedName>
        <fullName evidence="9">JAB domain-containing protein</fullName>
    </submittedName>
</protein>
<dbReference type="SUPFAM" id="SSF102712">
    <property type="entry name" value="JAB1/MPN domain"/>
    <property type="match status" value="1"/>
</dbReference>
<dbReference type="GO" id="GO:0046872">
    <property type="term" value="F:metal ion binding"/>
    <property type="evidence" value="ECO:0007669"/>
    <property type="project" value="UniProtKB-KW"/>
</dbReference>
<keyword evidence="6" id="KW-0482">Metalloprotease</keyword>
<evidence type="ECO:0000313" key="9">
    <source>
        <dbReference type="EMBL" id="TSJ67836.1"/>
    </source>
</evidence>
<keyword evidence="4" id="KW-0378">Hydrolase</keyword>
<dbReference type="Proteomes" id="UP000316425">
    <property type="component" value="Unassembled WGS sequence"/>
</dbReference>
<evidence type="ECO:0000256" key="7">
    <source>
        <dbReference type="RuleBase" id="RU003797"/>
    </source>
</evidence>
<dbReference type="CDD" id="cd08071">
    <property type="entry name" value="MPN_DUF2466"/>
    <property type="match status" value="1"/>
</dbReference>
<dbReference type="NCBIfam" id="NF000642">
    <property type="entry name" value="PRK00024.1"/>
    <property type="match status" value="1"/>
</dbReference>
<name>A0A556PTX1_9BACI</name>
<dbReference type="Pfam" id="PF04002">
    <property type="entry name" value="RadC"/>
    <property type="match status" value="1"/>
</dbReference>
<feature type="domain" description="MPN" evidence="8">
    <location>
        <begin position="118"/>
        <end position="240"/>
    </location>
</feature>
<gene>
    <name evidence="9" type="ORF">FPQ13_01855</name>
</gene>
<reference evidence="9 10" key="1">
    <citation type="submission" date="2019-07" db="EMBL/GenBank/DDBJ databases">
        <title>Allobacillus sp. nov. SKP isolated from shrimp paste of Euphausiacea.</title>
        <authorList>
            <person name="Kanchanasin P."/>
            <person name="Tanasupawat S."/>
            <person name="Shi W."/>
            <person name="Wu L."/>
            <person name="Ma J."/>
        </authorList>
    </citation>
    <scope>NUCLEOTIDE SEQUENCE [LARGE SCALE GENOMIC DNA]</scope>
    <source>
        <strain evidence="9 10">SKP4-8</strain>
    </source>
</reference>
<dbReference type="AlphaFoldDB" id="A0A556PTX1"/>
<dbReference type="InterPro" id="IPR010994">
    <property type="entry name" value="RuvA_2-like"/>
</dbReference>
<dbReference type="InterPro" id="IPR037518">
    <property type="entry name" value="MPN"/>
</dbReference>
<dbReference type="EMBL" id="VMHE01000001">
    <property type="protein sequence ID" value="TSJ67836.1"/>
    <property type="molecule type" value="Genomic_DNA"/>
</dbReference>
<accession>A0A556PTX1</accession>
<dbReference type="PANTHER" id="PTHR30471">
    <property type="entry name" value="DNA REPAIR PROTEIN RADC"/>
    <property type="match status" value="1"/>
</dbReference>
<proteinExistence type="inferred from homology"/>
<evidence type="ECO:0000256" key="3">
    <source>
        <dbReference type="ARBA" id="ARBA00022723"/>
    </source>
</evidence>
<dbReference type="Gene3D" id="1.10.150.20">
    <property type="entry name" value="5' to 3' exonuclease, C-terminal subdomain"/>
    <property type="match status" value="1"/>
</dbReference>
<comment type="similarity">
    <text evidence="1 7">Belongs to the UPF0758 family.</text>
</comment>
<dbReference type="InterPro" id="IPR020891">
    <property type="entry name" value="UPF0758_CS"/>
</dbReference>
<comment type="caution">
    <text evidence="9">The sequence shown here is derived from an EMBL/GenBank/DDBJ whole genome shotgun (WGS) entry which is preliminary data.</text>
</comment>
<keyword evidence="5" id="KW-0862">Zinc</keyword>
<dbReference type="GO" id="GO:0006508">
    <property type="term" value="P:proteolysis"/>
    <property type="evidence" value="ECO:0007669"/>
    <property type="project" value="UniProtKB-KW"/>
</dbReference>
<keyword evidence="3" id="KW-0479">Metal-binding</keyword>
<dbReference type="InterPro" id="IPR046778">
    <property type="entry name" value="UPF0758_N"/>
</dbReference>
<evidence type="ECO:0000256" key="6">
    <source>
        <dbReference type="ARBA" id="ARBA00023049"/>
    </source>
</evidence>